<dbReference type="CTD" id="36343765"/>
<protein>
    <submittedName>
        <fullName evidence="2">Uncharacterized protein</fullName>
    </submittedName>
</protein>
<keyword evidence="1" id="KW-0472">Membrane</keyword>
<keyword evidence="1" id="KW-1133">Transmembrane helix</keyword>
<accession>W6UG43</accession>
<comment type="caution">
    <text evidence="2">The sequence shown here is derived from an EMBL/GenBank/DDBJ whole genome shotgun (WGS) entry which is preliminary data.</text>
</comment>
<feature type="transmembrane region" description="Helical" evidence="1">
    <location>
        <begin position="42"/>
        <end position="63"/>
    </location>
</feature>
<dbReference type="GeneID" id="36343765"/>
<dbReference type="RefSeq" id="XP_024348298.1">
    <property type="nucleotide sequence ID" value="XM_024497299.1"/>
</dbReference>
<dbReference type="Proteomes" id="UP000019149">
    <property type="component" value="Unassembled WGS sequence"/>
</dbReference>
<evidence type="ECO:0000313" key="2">
    <source>
        <dbReference type="EMBL" id="EUB57102.1"/>
    </source>
</evidence>
<sequence>MLLCKSNNSCPYNQLSTSLKKISKVGRVHFRYRRYFNYSIDCIYPSMISQLVLFLALFLTSLADATKEGLFMIHMSIILVSLLTSDKCTVPYLIAYFTSSLFVVLFFKSINNLLPCPVVTPHHPYKEMGMEFVKFIYSIQLGGVWEENFCKNQTRSLTWKDESPTCVRCDLGFSTPVFITPSRLFVTQLGPFMSHKKTQSFWLRKTLPESCTSFNSTKIPPISDLMGLFLTSCCSIGGELAYMEVYK</sequence>
<dbReference type="AlphaFoldDB" id="W6UG43"/>
<feature type="transmembrane region" description="Helical" evidence="1">
    <location>
        <begin position="92"/>
        <end position="110"/>
    </location>
</feature>
<reference evidence="2 3" key="1">
    <citation type="journal article" date="2013" name="Nat. Genet.">
        <title>The genome of the hydatid tapeworm Echinococcus granulosus.</title>
        <authorList>
            <person name="Zheng H."/>
            <person name="Zhang W."/>
            <person name="Zhang L."/>
            <person name="Zhang Z."/>
            <person name="Li J."/>
            <person name="Lu G."/>
            <person name="Zhu Y."/>
            <person name="Wang Y."/>
            <person name="Huang Y."/>
            <person name="Liu J."/>
            <person name="Kang H."/>
            <person name="Chen J."/>
            <person name="Wang L."/>
            <person name="Chen A."/>
            <person name="Yu S."/>
            <person name="Gao Z."/>
            <person name="Jin L."/>
            <person name="Gu W."/>
            <person name="Wang Z."/>
            <person name="Zhao L."/>
            <person name="Shi B."/>
            <person name="Wen H."/>
            <person name="Lin R."/>
            <person name="Jones M.K."/>
            <person name="Brejova B."/>
            <person name="Vinar T."/>
            <person name="Zhao G."/>
            <person name="McManus D.P."/>
            <person name="Chen Z."/>
            <person name="Zhou Y."/>
            <person name="Wang S."/>
        </authorList>
    </citation>
    <scope>NUCLEOTIDE SEQUENCE [LARGE SCALE GENOMIC DNA]</scope>
</reference>
<gene>
    <name evidence="2" type="ORF">EGR_08050</name>
</gene>
<name>W6UG43_ECHGR</name>
<dbReference type="EMBL" id="APAU02000094">
    <property type="protein sequence ID" value="EUB57102.1"/>
    <property type="molecule type" value="Genomic_DNA"/>
</dbReference>
<feature type="transmembrane region" description="Helical" evidence="1">
    <location>
        <begin position="69"/>
        <end position="85"/>
    </location>
</feature>
<evidence type="ECO:0000256" key="1">
    <source>
        <dbReference type="SAM" id="Phobius"/>
    </source>
</evidence>
<proteinExistence type="predicted"/>
<keyword evidence="3" id="KW-1185">Reference proteome</keyword>
<organism evidence="2 3">
    <name type="scientific">Echinococcus granulosus</name>
    <name type="common">Hydatid tapeworm</name>
    <dbReference type="NCBI Taxonomy" id="6210"/>
    <lineage>
        <taxon>Eukaryota</taxon>
        <taxon>Metazoa</taxon>
        <taxon>Spiralia</taxon>
        <taxon>Lophotrochozoa</taxon>
        <taxon>Platyhelminthes</taxon>
        <taxon>Cestoda</taxon>
        <taxon>Eucestoda</taxon>
        <taxon>Cyclophyllidea</taxon>
        <taxon>Taeniidae</taxon>
        <taxon>Echinococcus</taxon>
        <taxon>Echinococcus granulosus group</taxon>
    </lineage>
</organism>
<evidence type="ECO:0000313" key="3">
    <source>
        <dbReference type="Proteomes" id="UP000019149"/>
    </source>
</evidence>
<dbReference type="KEGG" id="egl:EGR_08050"/>
<keyword evidence="1" id="KW-0812">Transmembrane</keyword>